<dbReference type="Gene3D" id="3.30.160.240">
    <property type="entry name" value="Rv1738"/>
    <property type="match status" value="1"/>
</dbReference>
<dbReference type="OrthoDB" id="4828144at2"/>
<name>A0A1I4HNN3_9ACTN</name>
<proteinExistence type="predicted"/>
<dbReference type="InterPro" id="IPR015057">
    <property type="entry name" value="Rv2632c-like"/>
</dbReference>
<dbReference type="RefSeq" id="WP_091326863.1">
    <property type="nucleotide sequence ID" value="NZ_FOSW01000011.1"/>
</dbReference>
<dbReference type="STRING" id="504800.SAMN04488085_11137"/>
<gene>
    <name evidence="1" type="ORF">SAMN04488085_11137</name>
</gene>
<dbReference type="AlphaFoldDB" id="A0A1I4HNN3"/>
<organism evidence="1 2">
    <name type="scientific">Geodermatophilus ruber</name>
    <dbReference type="NCBI Taxonomy" id="504800"/>
    <lineage>
        <taxon>Bacteria</taxon>
        <taxon>Bacillati</taxon>
        <taxon>Actinomycetota</taxon>
        <taxon>Actinomycetes</taxon>
        <taxon>Geodermatophilales</taxon>
        <taxon>Geodermatophilaceae</taxon>
        <taxon>Geodermatophilus</taxon>
    </lineage>
</organism>
<dbReference type="EMBL" id="FOSW01000011">
    <property type="protein sequence ID" value="SFL43357.1"/>
    <property type="molecule type" value="Genomic_DNA"/>
</dbReference>
<evidence type="ECO:0008006" key="3">
    <source>
        <dbReference type="Google" id="ProtNLM"/>
    </source>
</evidence>
<keyword evidence="2" id="KW-1185">Reference proteome</keyword>
<dbReference type="Pfam" id="PF08962">
    <property type="entry name" value="Rv2632c-like"/>
    <property type="match status" value="1"/>
</dbReference>
<dbReference type="SUPFAM" id="SSF143212">
    <property type="entry name" value="Rv2632c-like"/>
    <property type="match status" value="1"/>
</dbReference>
<protein>
    <recommendedName>
        <fullName evidence="3">DUF1876 domain-containing protein</fullName>
    </recommendedName>
</protein>
<dbReference type="InterPro" id="IPR038070">
    <property type="entry name" value="Rv2632c-like_sf"/>
</dbReference>
<evidence type="ECO:0000313" key="2">
    <source>
        <dbReference type="Proteomes" id="UP000199152"/>
    </source>
</evidence>
<sequence length="89" mass="9517">MDATKNWTVTIEISEHDGHTRAVAKLHTGKNDEIAGLGFARLNPVDKDVPDIGDEIAAARALSDLSRRLLGTATDDIEQNSGAPAHLVM</sequence>
<accession>A0A1I4HNN3</accession>
<reference evidence="2" key="1">
    <citation type="submission" date="2016-10" db="EMBL/GenBank/DDBJ databases">
        <authorList>
            <person name="Varghese N."/>
            <person name="Submissions S."/>
        </authorList>
    </citation>
    <scope>NUCLEOTIDE SEQUENCE [LARGE SCALE GENOMIC DNA]</scope>
    <source>
        <strain evidence="2">DSM 45317</strain>
    </source>
</reference>
<evidence type="ECO:0000313" key="1">
    <source>
        <dbReference type="EMBL" id="SFL43357.1"/>
    </source>
</evidence>
<dbReference type="InParanoid" id="A0A1I4HNN3"/>
<dbReference type="Proteomes" id="UP000199152">
    <property type="component" value="Unassembled WGS sequence"/>
</dbReference>